<evidence type="ECO:0000259" key="13">
    <source>
        <dbReference type="Pfam" id="PF02223"/>
    </source>
</evidence>
<dbReference type="GO" id="GO:0005524">
    <property type="term" value="F:ATP binding"/>
    <property type="evidence" value="ECO:0007669"/>
    <property type="project" value="UniProtKB-UniRule"/>
</dbReference>
<feature type="domain" description="Thymidylate kinase-like" evidence="13">
    <location>
        <begin position="12"/>
        <end position="201"/>
    </location>
</feature>
<dbReference type="PANTHER" id="PTHR10344">
    <property type="entry name" value="THYMIDYLATE KINASE"/>
    <property type="match status" value="1"/>
</dbReference>
<dbReference type="GO" id="GO:0004798">
    <property type="term" value="F:dTMP kinase activity"/>
    <property type="evidence" value="ECO:0007669"/>
    <property type="project" value="UniProtKB-UniRule"/>
</dbReference>
<evidence type="ECO:0000256" key="6">
    <source>
        <dbReference type="ARBA" id="ARBA00022741"/>
    </source>
</evidence>
<comment type="function">
    <text evidence="11 12">Phosphorylation of dTMP to form dTDP in both de novo and salvage pathways of dTTP synthesis.</text>
</comment>
<dbReference type="GO" id="GO:0005829">
    <property type="term" value="C:cytosol"/>
    <property type="evidence" value="ECO:0007669"/>
    <property type="project" value="TreeGrafter"/>
</dbReference>
<dbReference type="Pfam" id="PF02223">
    <property type="entry name" value="Thymidylate_kin"/>
    <property type="match status" value="1"/>
</dbReference>
<dbReference type="HAMAP" id="MF_00165">
    <property type="entry name" value="Thymidylate_kinase"/>
    <property type="match status" value="1"/>
</dbReference>
<comment type="similarity">
    <text evidence="1 12">Belongs to the thymidylate kinase family.</text>
</comment>
<keyword evidence="4 12" id="KW-0808">Transferase</keyword>
<dbReference type="PANTHER" id="PTHR10344:SF4">
    <property type="entry name" value="UMP-CMP KINASE 2, MITOCHONDRIAL"/>
    <property type="match status" value="1"/>
</dbReference>
<comment type="caution">
    <text evidence="14">The sequence shown here is derived from an EMBL/GenBank/DDBJ whole genome shotgun (WGS) entry which is preliminary data.</text>
</comment>
<dbReference type="GO" id="GO:0006227">
    <property type="term" value="P:dUDP biosynthetic process"/>
    <property type="evidence" value="ECO:0007669"/>
    <property type="project" value="TreeGrafter"/>
</dbReference>
<dbReference type="InterPro" id="IPR039430">
    <property type="entry name" value="Thymidylate_kin-like_dom"/>
</dbReference>
<evidence type="ECO:0000256" key="8">
    <source>
        <dbReference type="ARBA" id="ARBA00022840"/>
    </source>
</evidence>
<keyword evidence="7 12" id="KW-0418">Kinase</keyword>
<dbReference type="Gene3D" id="3.40.50.300">
    <property type="entry name" value="P-loop containing nucleotide triphosphate hydrolases"/>
    <property type="match status" value="1"/>
</dbReference>
<dbReference type="FunFam" id="3.40.50.300:FF:000225">
    <property type="entry name" value="Thymidylate kinase"/>
    <property type="match status" value="1"/>
</dbReference>
<dbReference type="EC" id="2.7.4.9" evidence="2 12"/>
<dbReference type="Proteomes" id="UP000028073">
    <property type="component" value="Unassembled WGS sequence"/>
</dbReference>
<comment type="catalytic activity">
    <reaction evidence="10 12">
        <text>dTMP + ATP = dTDP + ADP</text>
        <dbReference type="Rhea" id="RHEA:13517"/>
        <dbReference type="ChEBI" id="CHEBI:30616"/>
        <dbReference type="ChEBI" id="CHEBI:58369"/>
        <dbReference type="ChEBI" id="CHEBI:63528"/>
        <dbReference type="ChEBI" id="CHEBI:456216"/>
        <dbReference type="EC" id="2.7.4.9"/>
    </reaction>
</comment>
<evidence type="ECO:0000256" key="4">
    <source>
        <dbReference type="ARBA" id="ARBA00022679"/>
    </source>
</evidence>
<evidence type="ECO:0000256" key="2">
    <source>
        <dbReference type="ARBA" id="ARBA00012980"/>
    </source>
</evidence>
<name>A0A081N406_9GAMM</name>
<proteinExistence type="inferred from homology"/>
<evidence type="ECO:0000256" key="11">
    <source>
        <dbReference type="ARBA" id="ARBA00057735"/>
    </source>
</evidence>
<protein>
    <recommendedName>
        <fullName evidence="3 12">Thymidylate kinase</fullName>
        <ecNumber evidence="2 12">2.7.4.9</ecNumber>
    </recommendedName>
    <alternativeName>
        <fullName evidence="9 12">dTMP kinase</fullName>
    </alternativeName>
</protein>
<keyword evidence="6 12" id="KW-0547">Nucleotide-binding</keyword>
<dbReference type="SUPFAM" id="SSF52540">
    <property type="entry name" value="P-loop containing nucleoside triphosphate hydrolases"/>
    <property type="match status" value="1"/>
</dbReference>
<keyword evidence="5 12" id="KW-0545">Nucleotide biosynthesis</keyword>
<sequence>MANAPSGFFLTIEGGEGAGKTTAVDFIKHWMSDRQLAFTETREPGGTQVAEELRALLLGHHGEPLSDITELLMMFAARSQNLFHNILPGLEAGEIVLCDRFTDATYAYQGGGRGLNTQPVETLENLVQGALRPDMTILLDVDPEIGMARAKGRSGELDRIEQEKMDFFIRVRNAYLERARQFPEQFEVIDAGQSLEGVQKQLLDVLERRLGAR</sequence>
<keyword evidence="8 12" id="KW-0067">ATP-binding</keyword>
<dbReference type="eggNOG" id="COG0125">
    <property type="taxonomic scope" value="Bacteria"/>
</dbReference>
<evidence type="ECO:0000256" key="1">
    <source>
        <dbReference type="ARBA" id="ARBA00009776"/>
    </source>
</evidence>
<evidence type="ECO:0000256" key="12">
    <source>
        <dbReference type="HAMAP-Rule" id="MF_00165"/>
    </source>
</evidence>
<dbReference type="RefSeq" id="WP_034842403.1">
    <property type="nucleotide sequence ID" value="NZ_JOKH01000009.1"/>
</dbReference>
<dbReference type="GO" id="GO:0006235">
    <property type="term" value="P:dTTP biosynthetic process"/>
    <property type="evidence" value="ECO:0007669"/>
    <property type="project" value="UniProtKB-UniRule"/>
</dbReference>
<evidence type="ECO:0000256" key="5">
    <source>
        <dbReference type="ARBA" id="ARBA00022727"/>
    </source>
</evidence>
<keyword evidence="15" id="KW-1185">Reference proteome</keyword>
<feature type="binding site" evidence="12">
    <location>
        <begin position="14"/>
        <end position="21"/>
    </location>
    <ligand>
        <name>ATP</name>
        <dbReference type="ChEBI" id="CHEBI:30616"/>
    </ligand>
</feature>
<accession>A0A081N406</accession>
<gene>
    <name evidence="12" type="primary">tmk</name>
    <name evidence="14" type="ORF">GZ78_26945</name>
</gene>
<dbReference type="GO" id="GO:0006233">
    <property type="term" value="P:dTDP biosynthetic process"/>
    <property type="evidence" value="ECO:0007669"/>
    <property type="project" value="InterPro"/>
</dbReference>
<dbReference type="OrthoDB" id="9774907at2"/>
<dbReference type="InterPro" id="IPR018094">
    <property type="entry name" value="Thymidylate_kinase"/>
</dbReference>
<dbReference type="AlphaFoldDB" id="A0A081N406"/>
<evidence type="ECO:0000313" key="14">
    <source>
        <dbReference type="EMBL" id="KEQ13179.1"/>
    </source>
</evidence>
<reference evidence="14 15" key="1">
    <citation type="submission" date="2014-06" db="EMBL/GenBank/DDBJ databases">
        <title>Whole Genome Sequences of Three Symbiotic Endozoicomonas Bacteria.</title>
        <authorList>
            <person name="Neave M.J."/>
            <person name="Apprill A."/>
            <person name="Voolstra C.R."/>
        </authorList>
    </citation>
    <scope>NUCLEOTIDE SEQUENCE [LARGE SCALE GENOMIC DNA]</scope>
    <source>
        <strain evidence="14 15">DSM 25634</strain>
    </source>
</reference>
<organism evidence="14 15">
    <name type="scientific">Endozoicomonas numazuensis</name>
    <dbReference type="NCBI Taxonomy" id="1137799"/>
    <lineage>
        <taxon>Bacteria</taxon>
        <taxon>Pseudomonadati</taxon>
        <taxon>Pseudomonadota</taxon>
        <taxon>Gammaproteobacteria</taxon>
        <taxon>Oceanospirillales</taxon>
        <taxon>Endozoicomonadaceae</taxon>
        <taxon>Endozoicomonas</taxon>
    </lineage>
</organism>
<dbReference type="InterPro" id="IPR027417">
    <property type="entry name" value="P-loop_NTPase"/>
</dbReference>
<evidence type="ECO:0000256" key="7">
    <source>
        <dbReference type="ARBA" id="ARBA00022777"/>
    </source>
</evidence>
<evidence type="ECO:0000313" key="15">
    <source>
        <dbReference type="Proteomes" id="UP000028073"/>
    </source>
</evidence>
<evidence type="ECO:0000256" key="9">
    <source>
        <dbReference type="ARBA" id="ARBA00029962"/>
    </source>
</evidence>
<dbReference type="EMBL" id="JOKH01000009">
    <property type="protein sequence ID" value="KEQ13179.1"/>
    <property type="molecule type" value="Genomic_DNA"/>
</dbReference>
<dbReference type="CDD" id="cd01672">
    <property type="entry name" value="TMPK"/>
    <property type="match status" value="1"/>
</dbReference>
<dbReference type="STRING" id="1137799.GZ78_26945"/>
<dbReference type="NCBIfam" id="TIGR00041">
    <property type="entry name" value="DTMP_kinase"/>
    <property type="match status" value="1"/>
</dbReference>
<evidence type="ECO:0000256" key="3">
    <source>
        <dbReference type="ARBA" id="ARBA00017144"/>
    </source>
</evidence>
<evidence type="ECO:0000256" key="10">
    <source>
        <dbReference type="ARBA" id="ARBA00048743"/>
    </source>
</evidence>